<accession>A0A1B1T9X5</accession>
<dbReference type="InterPro" id="IPR033904">
    <property type="entry name" value="Trans_IPPS_HH"/>
</dbReference>
<organism evidence="2">
    <name type="scientific">uncultured Poseidoniia archaeon</name>
    <dbReference type="NCBI Taxonomy" id="1697135"/>
    <lineage>
        <taxon>Archaea</taxon>
        <taxon>Methanobacteriati</taxon>
        <taxon>Thermoplasmatota</taxon>
        <taxon>Candidatus Poseidoniia</taxon>
        <taxon>environmental samples</taxon>
    </lineage>
</organism>
<sequence length="340" mass="39488">MVLFSKEKADSKITVSESYQICEDITRAASTSFLRSFKSLPIEKRSSVHALYAFCRKVDDIVDGDWLPDLSVLEKQEMSELNQRAEYRAIALGIERMSEPSNSDKNHFQRVRALLWFRDNLDTIEIGGEVQHPIFIALKDTMRKFPIRITDLKLLLEGMEDDLFPTNYQSFEDLRSYCFKVASTVGLSLIEIYGYTDPDAREYAEEMGIFLQMVNVLRDIQEDRERGRLYLPTDELEMFNIKPEEIEDVNLASSRKWKRFMKHYISRTKTHRNIALNLIPLVEKDSRRNPHMMCAVYSSILSEAERRNGDVLSKRLQLGFMKKIGFALSALGLWSISARK</sequence>
<dbReference type="SUPFAM" id="SSF48576">
    <property type="entry name" value="Terpenoid synthases"/>
    <property type="match status" value="1"/>
</dbReference>
<dbReference type="SFLD" id="SFLDG01018">
    <property type="entry name" value="Squalene/Phytoene_Synthase_Lik"/>
    <property type="match status" value="1"/>
</dbReference>
<dbReference type="EMBL" id="KP211813">
    <property type="protein sequence ID" value="ANV79094.1"/>
    <property type="molecule type" value="Genomic_DNA"/>
</dbReference>
<dbReference type="PANTHER" id="PTHR31480">
    <property type="entry name" value="BIFUNCTIONAL LYCOPENE CYCLASE/PHYTOENE SYNTHASE"/>
    <property type="match status" value="1"/>
</dbReference>
<keyword evidence="1" id="KW-0808">Transferase</keyword>
<reference evidence="2" key="1">
    <citation type="submission" date="2014-11" db="EMBL/GenBank/DDBJ databases">
        <authorList>
            <person name="Zhu J."/>
            <person name="Qi W."/>
            <person name="Song R."/>
        </authorList>
    </citation>
    <scope>NUCLEOTIDE SEQUENCE</scope>
</reference>
<dbReference type="GO" id="GO:0008299">
    <property type="term" value="P:isoprenoid biosynthetic process"/>
    <property type="evidence" value="ECO:0007669"/>
    <property type="project" value="UniProtKB-ARBA"/>
</dbReference>
<dbReference type="Gene3D" id="1.10.600.10">
    <property type="entry name" value="Farnesyl Diphosphate Synthase"/>
    <property type="match status" value="1"/>
</dbReference>
<dbReference type="AlphaFoldDB" id="A0A1B1T9X5"/>
<dbReference type="SFLD" id="SFLDG01212">
    <property type="entry name" value="Phytoene_synthase_like"/>
    <property type="match status" value="1"/>
</dbReference>
<dbReference type="CDD" id="cd00683">
    <property type="entry name" value="Trans_IPPS_HH"/>
    <property type="match status" value="1"/>
</dbReference>
<reference evidence="2" key="2">
    <citation type="journal article" date="2015" name="ISME J.">
        <title>A new class of marine Euryarchaeota group II from the Mediterranean deep chlorophyll maximum.</title>
        <authorList>
            <person name="Martin-Cuadrado A.B."/>
            <person name="Garcia-Heredia I."/>
            <person name="Molto A.G."/>
            <person name="Lopez-Ubeda R."/>
            <person name="Kimes N."/>
            <person name="Lopez-Garcia P."/>
            <person name="Moreira D."/>
            <person name="Rodriguez-Valera F."/>
        </authorList>
    </citation>
    <scope>NUCLEOTIDE SEQUENCE</scope>
</reference>
<dbReference type="InterPro" id="IPR019845">
    <property type="entry name" value="Squalene/phytoene_synthase_CS"/>
</dbReference>
<dbReference type="GO" id="GO:0051996">
    <property type="term" value="F:squalene synthase [NAD(P)H] activity"/>
    <property type="evidence" value="ECO:0007669"/>
    <property type="project" value="InterPro"/>
</dbReference>
<dbReference type="InterPro" id="IPR044843">
    <property type="entry name" value="Trans_IPPS_bact-type"/>
</dbReference>
<name>A0A1B1T9X5_9ARCH</name>
<dbReference type="GO" id="GO:0004311">
    <property type="term" value="F:geranylgeranyl diphosphate synthase activity"/>
    <property type="evidence" value="ECO:0007669"/>
    <property type="project" value="InterPro"/>
</dbReference>
<dbReference type="PROSITE" id="PS01044">
    <property type="entry name" value="SQUALEN_PHYTOEN_SYN_1"/>
    <property type="match status" value="1"/>
</dbReference>
<dbReference type="InterPro" id="IPR002060">
    <property type="entry name" value="Squ/phyt_synthse"/>
</dbReference>
<proteinExistence type="predicted"/>
<evidence type="ECO:0000256" key="1">
    <source>
        <dbReference type="ARBA" id="ARBA00022679"/>
    </source>
</evidence>
<protein>
    <submittedName>
        <fullName evidence="2">Squalene/phytoene synthase</fullName>
    </submittedName>
</protein>
<dbReference type="InterPro" id="IPR008949">
    <property type="entry name" value="Isoprenoid_synthase_dom_sf"/>
</dbReference>
<evidence type="ECO:0000313" key="2">
    <source>
        <dbReference type="EMBL" id="ANV79094.1"/>
    </source>
</evidence>
<dbReference type="SFLD" id="SFLDS00005">
    <property type="entry name" value="Isoprenoid_Synthase_Type_I"/>
    <property type="match status" value="1"/>
</dbReference>
<dbReference type="Pfam" id="PF00494">
    <property type="entry name" value="SQS_PSY"/>
    <property type="match status" value="1"/>
</dbReference>